<comment type="similarity">
    <text evidence="6">Belongs to the cytochrome b5 family. MAPR subfamily.</text>
</comment>
<dbReference type="GO" id="GO:0046872">
    <property type="term" value="F:metal ion binding"/>
    <property type="evidence" value="ECO:0007669"/>
    <property type="project" value="UniProtKB-KW"/>
</dbReference>
<evidence type="ECO:0000313" key="10">
    <source>
        <dbReference type="Proteomes" id="UP000812966"/>
    </source>
</evidence>
<dbReference type="InterPro" id="IPR050577">
    <property type="entry name" value="MAPR/NEUFC/NENF-like"/>
</dbReference>
<keyword evidence="7" id="KW-1133">Transmembrane helix</keyword>
<dbReference type="Proteomes" id="UP000812966">
    <property type="component" value="Unassembled WGS sequence"/>
</dbReference>
<evidence type="ECO:0000313" key="9">
    <source>
        <dbReference type="EMBL" id="KAG7528227.1"/>
    </source>
</evidence>
<evidence type="ECO:0000256" key="3">
    <source>
        <dbReference type="ARBA" id="ARBA00022723"/>
    </source>
</evidence>
<evidence type="ECO:0000256" key="5">
    <source>
        <dbReference type="ARBA" id="ARBA00023004"/>
    </source>
</evidence>
<dbReference type="PANTHER" id="PTHR10281:SF72">
    <property type="entry name" value="NEUDESIN"/>
    <property type="match status" value="1"/>
</dbReference>
<proteinExistence type="inferred from homology"/>
<dbReference type="SUPFAM" id="SSF55856">
    <property type="entry name" value="Cytochrome b5-like heme/steroid binding domain"/>
    <property type="match status" value="1"/>
</dbReference>
<dbReference type="GO" id="GO:0016020">
    <property type="term" value="C:membrane"/>
    <property type="evidence" value="ECO:0007669"/>
    <property type="project" value="TreeGrafter"/>
</dbReference>
<dbReference type="EMBL" id="JABELV010000197">
    <property type="protein sequence ID" value="KAG7528227.1"/>
    <property type="molecule type" value="Genomic_DNA"/>
</dbReference>
<dbReference type="AlphaFoldDB" id="A0A8K0JFD7"/>
<dbReference type="SMART" id="SM01117">
    <property type="entry name" value="Cyt-b5"/>
    <property type="match status" value="1"/>
</dbReference>
<dbReference type="Gene3D" id="3.10.120.10">
    <property type="entry name" value="Cytochrome b5-like heme/steroid binding domain"/>
    <property type="match status" value="1"/>
</dbReference>
<dbReference type="InterPro" id="IPR001199">
    <property type="entry name" value="Cyt_B5-like_heme/steroid-bd"/>
</dbReference>
<keyword evidence="3" id="KW-0479">Metal-binding</keyword>
<feature type="domain" description="Cytochrome b5 heme-binding" evidence="8">
    <location>
        <begin position="61"/>
        <end position="185"/>
    </location>
</feature>
<keyword evidence="7" id="KW-0472">Membrane</keyword>
<comment type="caution">
    <text evidence="9">The sequence shown here is derived from an EMBL/GenBank/DDBJ whole genome shotgun (WGS) entry which is preliminary data.</text>
</comment>
<evidence type="ECO:0000256" key="7">
    <source>
        <dbReference type="SAM" id="Phobius"/>
    </source>
</evidence>
<keyword evidence="10" id="KW-1185">Reference proteome</keyword>
<dbReference type="Pfam" id="PF00173">
    <property type="entry name" value="Cyt-b5"/>
    <property type="match status" value="1"/>
</dbReference>
<keyword evidence="4" id="KW-0256">Endoplasmic reticulum</keyword>
<comment type="subcellular location">
    <subcellularLocation>
        <location evidence="1">Endoplasmic reticulum</location>
    </subcellularLocation>
</comment>
<evidence type="ECO:0000256" key="4">
    <source>
        <dbReference type="ARBA" id="ARBA00022824"/>
    </source>
</evidence>
<dbReference type="PANTHER" id="PTHR10281">
    <property type="entry name" value="MEMBRANE-ASSOCIATED PROGESTERONE RECEPTOR COMPONENT-RELATED"/>
    <property type="match status" value="1"/>
</dbReference>
<name>A0A8K0JFD7_9TREE</name>
<dbReference type="GO" id="GO:0005783">
    <property type="term" value="C:endoplasmic reticulum"/>
    <property type="evidence" value="ECO:0007669"/>
    <property type="project" value="UniProtKB-SubCell"/>
</dbReference>
<organism evidence="9 10">
    <name type="scientific">Filobasidium floriforme</name>
    <dbReference type="NCBI Taxonomy" id="5210"/>
    <lineage>
        <taxon>Eukaryota</taxon>
        <taxon>Fungi</taxon>
        <taxon>Dikarya</taxon>
        <taxon>Basidiomycota</taxon>
        <taxon>Agaricomycotina</taxon>
        <taxon>Tremellomycetes</taxon>
        <taxon>Filobasidiales</taxon>
        <taxon>Filobasidiaceae</taxon>
        <taxon>Filobasidium</taxon>
    </lineage>
</organism>
<keyword evidence="2" id="KW-0349">Heme</keyword>
<accession>A0A8K0JFD7</accession>
<reference evidence="9" key="1">
    <citation type="submission" date="2020-04" db="EMBL/GenBank/DDBJ databases">
        <title>Analysis of mating type loci in Filobasidium floriforme.</title>
        <authorList>
            <person name="Nowrousian M."/>
        </authorList>
    </citation>
    <scope>NUCLEOTIDE SEQUENCE</scope>
    <source>
        <strain evidence="9">CBS 6242</strain>
    </source>
</reference>
<evidence type="ECO:0000256" key="2">
    <source>
        <dbReference type="ARBA" id="ARBA00022617"/>
    </source>
</evidence>
<gene>
    <name evidence="9" type="ORF">FFLO_06316</name>
</gene>
<sequence length="203" mass="23026">MSPVREINLVDIGLVSILIYLLIALIRPALRPRTSTPAQRPSTDYQAIPKKHPQCLVYKKFTPRELAKYDGKRKDGEGRLLLAIQRRMKAKDEKEERGWREVRLERTVFDVTSGAGFYGPDGPYGNFAGRDASRGMAKQSFDEDMLTPLDQPLDTLDGFTMDEIDNMQSWHGHFVNKYIVCGELVEDPMFEESKDETKAGLGS</sequence>
<dbReference type="InterPro" id="IPR036400">
    <property type="entry name" value="Cyt_B5-like_heme/steroid_sf"/>
</dbReference>
<keyword evidence="7" id="KW-0812">Transmembrane</keyword>
<evidence type="ECO:0000256" key="6">
    <source>
        <dbReference type="ARBA" id="ARBA00038357"/>
    </source>
</evidence>
<evidence type="ECO:0000256" key="1">
    <source>
        <dbReference type="ARBA" id="ARBA00004240"/>
    </source>
</evidence>
<evidence type="ECO:0000259" key="8">
    <source>
        <dbReference type="SMART" id="SM01117"/>
    </source>
</evidence>
<keyword evidence="5" id="KW-0408">Iron</keyword>
<protein>
    <recommendedName>
        <fullName evidence="8">Cytochrome b5 heme-binding domain-containing protein</fullName>
    </recommendedName>
</protein>
<feature type="transmembrane region" description="Helical" evidence="7">
    <location>
        <begin position="12"/>
        <end position="30"/>
    </location>
</feature>